<dbReference type="AlphaFoldDB" id="A0AAW8DFT0"/>
<protein>
    <submittedName>
        <fullName evidence="1">Uncharacterized protein</fullName>
    </submittedName>
</protein>
<accession>A0AAW8DFT0</accession>
<evidence type="ECO:0000313" key="4">
    <source>
        <dbReference type="Proteomes" id="UP001242995"/>
    </source>
</evidence>
<evidence type="ECO:0000313" key="3">
    <source>
        <dbReference type="Proteomes" id="UP001230951"/>
    </source>
</evidence>
<keyword evidence="3" id="KW-1185">Reference proteome</keyword>
<gene>
    <name evidence="1" type="ORF">J2S90_003514</name>
    <name evidence="2" type="ORF">J2S93_002850</name>
</gene>
<dbReference type="Proteomes" id="UP001230951">
    <property type="component" value="Unassembled WGS sequence"/>
</dbReference>
<dbReference type="EMBL" id="JAUSTF010000006">
    <property type="protein sequence ID" value="MDQ0181412.1"/>
    <property type="molecule type" value="Genomic_DNA"/>
</dbReference>
<comment type="caution">
    <text evidence="1">The sequence shown here is derived from an EMBL/GenBank/DDBJ whole genome shotgun (WGS) entry which is preliminary data.</text>
</comment>
<reference evidence="1 3" key="1">
    <citation type="submission" date="2023-07" db="EMBL/GenBank/DDBJ databases">
        <title>Sorghum-associated microbial communities from plants grown in Nebraska, USA.</title>
        <authorList>
            <person name="Schachtman D."/>
        </authorList>
    </citation>
    <scope>NUCLEOTIDE SEQUENCE</scope>
    <source>
        <strain evidence="1">DS1006</strain>
        <strain evidence="2 3">DS1016</strain>
    </source>
</reference>
<proteinExistence type="predicted"/>
<sequence>MENKQESRVEIQDVEFHVSYLDTLSGRIEHEDFSDRRAAERFADAQLKDEESWAVVDVVVRQGAQPQEHAQQLVA</sequence>
<evidence type="ECO:0000313" key="1">
    <source>
        <dbReference type="EMBL" id="MDP9906530.1"/>
    </source>
</evidence>
<dbReference type="Proteomes" id="UP001242995">
    <property type="component" value="Unassembled WGS sequence"/>
</dbReference>
<name>A0AAW8DFT0_9MICC</name>
<dbReference type="RefSeq" id="WP_059388202.1">
    <property type="nucleotide sequence ID" value="NZ_JAUSRG010000012.1"/>
</dbReference>
<organism evidence="1 4">
    <name type="scientific">Arthrobacter bambusae</name>
    <dbReference type="NCBI Taxonomy" id="1338426"/>
    <lineage>
        <taxon>Bacteria</taxon>
        <taxon>Bacillati</taxon>
        <taxon>Actinomycetota</taxon>
        <taxon>Actinomycetes</taxon>
        <taxon>Micrococcales</taxon>
        <taxon>Micrococcaceae</taxon>
        <taxon>Arthrobacter</taxon>
    </lineage>
</organism>
<dbReference type="EMBL" id="JAUSRG010000012">
    <property type="protein sequence ID" value="MDP9906530.1"/>
    <property type="molecule type" value="Genomic_DNA"/>
</dbReference>
<evidence type="ECO:0000313" key="2">
    <source>
        <dbReference type="EMBL" id="MDQ0181412.1"/>
    </source>
</evidence>